<feature type="compositionally biased region" description="Basic and acidic residues" evidence="2">
    <location>
        <begin position="332"/>
        <end position="343"/>
    </location>
</feature>
<name>A0A2V3IHF6_9FLOR</name>
<feature type="compositionally biased region" description="Basic and acidic residues" evidence="2">
    <location>
        <begin position="7"/>
        <end position="16"/>
    </location>
</feature>
<accession>A0A2V3IHF6</accession>
<feature type="region of interest" description="Disordered" evidence="2">
    <location>
        <begin position="1"/>
        <end position="48"/>
    </location>
</feature>
<sequence length="499" mass="56688">MAMRSPRYADLRDRFETNNNESTSELNFHTSLTSQRSGTKKGHQEQKNLPLVLRAGKRERDIDVMFLDVCEELLKHIRVTNPNVAGTLSVSDLLYDKAGVGDRITREVLRREVGTILGQIRALYDKNAKSRGLAAEEYATVSALQRQLREARDLSRRASVDLKLAQKRGQVMEDTVAEYSASVTEYKSRMVQMTEEIEDLRAQKGVTIRPCIEATCSRVHENEKLNEVISDLKKKLVQGEHELAMARLEAKHVALQAQQLETRLKEADFCAELVSLRINQLQEVHKEIERTLATPREASDTRSGRFKLHNLVQRGKGILARIGSLLPGNWGNDREENANHDVELPDDDVAENERNINTHENQVAPRGMMQVLLHPVRSLLRSDPNSSPQVPLLRRILTGERTEQAAQSTHVADGHDDHANSPQTRSSNATIEEMVARSQEAHKKDMKTLRKVILRKQKEIDRLHGQLTEAAKHVAELERALRRERQRQTLCARGDCRNL</sequence>
<feature type="region of interest" description="Disordered" evidence="2">
    <location>
        <begin position="402"/>
        <end position="429"/>
    </location>
</feature>
<evidence type="ECO:0000313" key="4">
    <source>
        <dbReference type="Proteomes" id="UP000247409"/>
    </source>
</evidence>
<reference evidence="3 4" key="1">
    <citation type="journal article" date="2018" name="Mol. Biol. Evol.">
        <title>Analysis of the draft genome of the red seaweed Gracilariopsis chorda provides insights into genome size evolution in Rhodophyta.</title>
        <authorList>
            <person name="Lee J."/>
            <person name="Yang E.C."/>
            <person name="Graf L."/>
            <person name="Yang J.H."/>
            <person name="Qiu H."/>
            <person name="Zel Zion U."/>
            <person name="Chan C.X."/>
            <person name="Stephens T.G."/>
            <person name="Weber A.P.M."/>
            <person name="Boo G.H."/>
            <person name="Boo S.M."/>
            <person name="Kim K.M."/>
            <person name="Shin Y."/>
            <person name="Jung M."/>
            <person name="Lee S.J."/>
            <person name="Yim H.S."/>
            <person name="Lee J.H."/>
            <person name="Bhattacharya D."/>
            <person name="Yoon H.S."/>
        </authorList>
    </citation>
    <scope>NUCLEOTIDE SEQUENCE [LARGE SCALE GENOMIC DNA]</scope>
    <source>
        <strain evidence="3 4">SKKU-2015</strain>
        <tissue evidence="3">Whole body</tissue>
    </source>
</reference>
<dbReference type="Proteomes" id="UP000247409">
    <property type="component" value="Unassembled WGS sequence"/>
</dbReference>
<dbReference type="EMBL" id="NBIV01000210">
    <property type="protein sequence ID" value="PXF41521.1"/>
    <property type="molecule type" value="Genomic_DNA"/>
</dbReference>
<evidence type="ECO:0000313" key="3">
    <source>
        <dbReference type="EMBL" id="PXF41521.1"/>
    </source>
</evidence>
<comment type="caution">
    <text evidence="3">The sequence shown here is derived from an EMBL/GenBank/DDBJ whole genome shotgun (WGS) entry which is preliminary data.</text>
</comment>
<feature type="compositionally biased region" description="Polar residues" evidence="2">
    <location>
        <begin position="26"/>
        <end position="37"/>
    </location>
</feature>
<organism evidence="3 4">
    <name type="scientific">Gracilariopsis chorda</name>
    <dbReference type="NCBI Taxonomy" id="448386"/>
    <lineage>
        <taxon>Eukaryota</taxon>
        <taxon>Rhodophyta</taxon>
        <taxon>Florideophyceae</taxon>
        <taxon>Rhodymeniophycidae</taxon>
        <taxon>Gracilariales</taxon>
        <taxon>Gracilariaceae</taxon>
        <taxon>Gracilariopsis</taxon>
    </lineage>
</organism>
<dbReference type="AlphaFoldDB" id="A0A2V3IHF6"/>
<evidence type="ECO:0000256" key="2">
    <source>
        <dbReference type="SAM" id="MobiDB-lite"/>
    </source>
</evidence>
<proteinExistence type="predicted"/>
<feature type="region of interest" description="Disordered" evidence="2">
    <location>
        <begin position="330"/>
        <end position="350"/>
    </location>
</feature>
<gene>
    <name evidence="3" type="ORF">BWQ96_08724</name>
</gene>
<evidence type="ECO:0000256" key="1">
    <source>
        <dbReference type="SAM" id="Coils"/>
    </source>
</evidence>
<protein>
    <submittedName>
        <fullName evidence="3">Uncharacterized protein</fullName>
    </submittedName>
</protein>
<feature type="coiled-coil region" evidence="1">
    <location>
        <begin position="183"/>
        <end position="249"/>
    </location>
</feature>
<feature type="coiled-coil region" evidence="1">
    <location>
        <begin position="460"/>
        <end position="487"/>
    </location>
</feature>
<keyword evidence="1" id="KW-0175">Coiled coil</keyword>
<feature type="compositionally biased region" description="Polar residues" evidence="2">
    <location>
        <begin position="420"/>
        <end position="429"/>
    </location>
</feature>
<keyword evidence="4" id="KW-1185">Reference proteome</keyword>